<reference evidence="2" key="2">
    <citation type="submission" date="2022-06" db="EMBL/GenBank/DDBJ databases">
        <title>Xiashengella guii gen. nov. sp. nov., a bacterium isolated form anaerobic digestion tank.</title>
        <authorList>
            <person name="Huang H."/>
        </authorList>
    </citation>
    <scope>NUCLEOTIDE SEQUENCE</scope>
    <source>
        <strain evidence="2">Ai-910</strain>
    </source>
</reference>
<feature type="coiled-coil region" evidence="1">
    <location>
        <begin position="100"/>
        <end position="127"/>
    </location>
</feature>
<sequence length="672" mass="79923">MRKLKIEFEYCYGIKKLKHEFIFQNRTFAIYAPNGVMKTSFSNVFRDFSKNEPSKDLAFPSRETKRTITADVDIDSENVFIIEPYVENYQSEKISTLLANKELKKEYEEIHKEIDKSKNELIKKLKQLSGLTGRKDNIENEVLRIFGESFFDFLLNNEDFIKNTEVLPFHDIQYQIIFNDKVIRFLETKDFKKSIKDYIEKYNELINNSPYLKREFNYYHAENVQKQLASNNFFKVGHSVNLFDGQNKTEYNNEDDLKSIFEEEKKKVLENDELQDKFNEINSKLTNNELRNFRDYLLDNRDILPELVDLNSFKQKIWLSYFVNQKDLTIELISKYKAGQTKIKELVEKAIQEKTEWEEVIRIFNTRFSHLPFYLKIKNKDDVILKGDIPSVEFVFKDGEDEKIFNDRNDLLRVLSTGEKRALYILNVIFEVEARKKEDGFTLFIIDDIADSFDYKNKYAIIEYLKYMSDIEKFFMIILSHNFDFYRTIQSRAIVPYNQCLIALKNNNGIHLEQISYLKNPFIRDWKNHLNDNKKLIASIPFVRNIIEYTQSEENEDYLLLTSILHFKGNTNDITLSNVKDIFEKYIQNIQFPSDNLENKVIDLIYETAEQCLNAEEGINLENKIVLSIAIRLKAEEFMKSKITDIDFLRDLESQKNQMWHITSVPLKLGRY</sequence>
<dbReference type="EMBL" id="CP098400">
    <property type="protein sequence ID" value="URW80897.1"/>
    <property type="molecule type" value="Genomic_DNA"/>
</dbReference>
<accession>A0A9J6ZTG8</accession>
<dbReference type="SUPFAM" id="SSF52540">
    <property type="entry name" value="P-loop containing nucleoside triphosphate hydrolases"/>
    <property type="match status" value="1"/>
</dbReference>
<proteinExistence type="predicted"/>
<organism evidence="2 3">
    <name type="scientific">Xiashengella succiniciproducens</name>
    <dbReference type="NCBI Taxonomy" id="2949635"/>
    <lineage>
        <taxon>Bacteria</taxon>
        <taxon>Pseudomonadati</taxon>
        <taxon>Bacteroidota</taxon>
        <taxon>Bacteroidia</taxon>
        <taxon>Marinilabiliales</taxon>
        <taxon>Marinilabiliaceae</taxon>
        <taxon>Xiashengella</taxon>
    </lineage>
</organism>
<dbReference type="KEGG" id="alkq:M9189_05975"/>
<keyword evidence="3" id="KW-1185">Reference proteome</keyword>
<protein>
    <recommendedName>
        <fullName evidence="4">Phage infection protein</fullName>
    </recommendedName>
</protein>
<dbReference type="Proteomes" id="UP001056426">
    <property type="component" value="Chromosome"/>
</dbReference>
<name>A0A9J6ZTG8_9BACT</name>
<evidence type="ECO:0008006" key="4">
    <source>
        <dbReference type="Google" id="ProtNLM"/>
    </source>
</evidence>
<evidence type="ECO:0000256" key="1">
    <source>
        <dbReference type="SAM" id="Coils"/>
    </source>
</evidence>
<dbReference type="RefSeq" id="WP_250725388.1">
    <property type="nucleotide sequence ID" value="NZ_CP098400.1"/>
</dbReference>
<dbReference type="InterPro" id="IPR027417">
    <property type="entry name" value="P-loop_NTPase"/>
</dbReference>
<dbReference type="AlphaFoldDB" id="A0A9J6ZTG8"/>
<evidence type="ECO:0000313" key="3">
    <source>
        <dbReference type="Proteomes" id="UP001056426"/>
    </source>
</evidence>
<keyword evidence="1" id="KW-0175">Coiled coil</keyword>
<gene>
    <name evidence="2" type="ORF">M9189_05975</name>
</gene>
<evidence type="ECO:0000313" key="2">
    <source>
        <dbReference type="EMBL" id="URW80897.1"/>
    </source>
</evidence>
<reference evidence="2" key="1">
    <citation type="submission" date="2022-05" db="EMBL/GenBank/DDBJ databases">
        <authorList>
            <person name="Sun X."/>
        </authorList>
    </citation>
    <scope>NUCLEOTIDE SEQUENCE</scope>
    <source>
        <strain evidence="2">Ai-910</strain>
    </source>
</reference>